<evidence type="ECO:0000313" key="1">
    <source>
        <dbReference type="EMBL" id="AFD28251.1"/>
    </source>
</evidence>
<evidence type="ECO:0000313" key="2">
    <source>
        <dbReference type="Proteomes" id="UP000007575"/>
    </source>
</evidence>
<accession>H8H404</accession>
<sequence length="67" mass="7017">MPAFVRPDAVTQWIELLTAQVGFSQGGAVHELTGRQLEVSGFQGDKGQRDITADLVGPGAHGTINLG</sequence>
<dbReference type="EMBL" id="CP002197">
    <property type="protein sequence ID" value="AFD28251.1"/>
    <property type="molecule type" value="Genomic_DNA"/>
</dbReference>
<keyword evidence="2" id="KW-1185">Reference proteome</keyword>
<keyword evidence="1" id="KW-0614">Plasmid</keyword>
<reference evidence="1 2" key="1">
    <citation type="journal article" date="2012" name="PLoS ONE">
        <title>Genome sequence and transcriptome analysis of the radioresistant bacterium Deinococcus gobiensis: insights into the extreme environmental adaptations.</title>
        <authorList>
            <person name="Yuan M."/>
            <person name="Chen M."/>
            <person name="Zhang W."/>
            <person name="Lu W."/>
            <person name="Wang J."/>
            <person name="Yang M."/>
            <person name="Zhao P."/>
            <person name="Tang R."/>
            <person name="Li X."/>
            <person name="Hao Y."/>
            <person name="Zhou Z."/>
            <person name="Zhan Y."/>
            <person name="Yu H."/>
            <person name="Teng C."/>
            <person name="Yan Y."/>
            <person name="Ping S."/>
            <person name="Wang Y."/>
            <person name="Lin M."/>
        </authorList>
    </citation>
    <scope>NUCLEOTIDE SEQUENCE [LARGE SCALE GENOMIC DNA]</scope>
    <source>
        <strain evidence="2">DSM 21396 / JCM 16679 / CGMCC 1.7299 / I-0</strain>
        <plasmid evidence="1">P6</plasmid>
    </source>
</reference>
<dbReference type="KEGG" id="dgo:DGo_PF0028"/>
<proteinExistence type="predicted"/>
<dbReference type="Proteomes" id="UP000007575">
    <property type="component" value="Plasmid P6"/>
</dbReference>
<dbReference type="AlphaFoldDB" id="H8H404"/>
<protein>
    <submittedName>
        <fullName evidence="1">Uncharacterized protein</fullName>
    </submittedName>
</protein>
<dbReference type="HOGENOM" id="CLU_2805338_0_0_0"/>
<organism evidence="1 2">
    <name type="scientific">Deinococcus gobiensis (strain DSM 21396 / JCM 16679 / CGMCC 1.7299 / I-0)</name>
    <dbReference type="NCBI Taxonomy" id="745776"/>
    <lineage>
        <taxon>Bacteria</taxon>
        <taxon>Thermotogati</taxon>
        <taxon>Deinococcota</taxon>
        <taxon>Deinococci</taxon>
        <taxon>Deinococcales</taxon>
        <taxon>Deinococcaceae</taxon>
        <taxon>Deinococcus</taxon>
    </lineage>
</organism>
<gene>
    <name evidence="1" type="ordered locus">DGo_PF0028</name>
</gene>
<geneLocation type="plasmid" evidence="1 2">
    <name>P6</name>
</geneLocation>
<name>H8H404_DEIGI</name>